<dbReference type="EMBL" id="LPWF01000006">
    <property type="protein sequence ID" value="ODS01511.1"/>
    <property type="molecule type" value="Genomic_DNA"/>
</dbReference>
<dbReference type="STRING" id="1774969.AUC69_06595"/>
<evidence type="ECO:0000313" key="2">
    <source>
        <dbReference type="EMBL" id="ODS01511.1"/>
    </source>
</evidence>
<protein>
    <submittedName>
        <fullName evidence="2">Uncharacterized protein</fullName>
    </submittedName>
</protein>
<evidence type="ECO:0000313" key="3">
    <source>
        <dbReference type="Proteomes" id="UP000094472"/>
    </source>
</evidence>
<comment type="caution">
    <text evidence="2">The sequence shown here is derived from an EMBL/GenBank/DDBJ whole genome shotgun (WGS) entry which is preliminary data.</text>
</comment>
<dbReference type="AlphaFoldDB" id="A0A1E3W6U7"/>
<accession>A0A1E3W6U7</accession>
<name>A0A1E3W6U7_9HYPH</name>
<feature type="region of interest" description="Disordered" evidence="1">
    <location>
        <begin position="144"/>
        <end position="178"/>
    </location>
</feature>
<sequence length="178" mass="19119">MAAIRRPENIFPLPYGLGHGRGNDGVVAGGKSKNGALKVCFSVPRVPMHQPIEPLIEPGDIERLGIRVVGGAAGPPKRTHRAARIAGQAPLQRGNPGRRHMGTEAVEPLDADQAFEAVCFLLQEPQHAERVADGDGILRPRLLAFRPTGDEAEIDQGDIGPAEMRDEFGPDPRVKPQP</sequence>
<organism evidence="2 3">
    <name type="scientific">Methyloceanibacter superfactus</name>
    <dbReference type="NCBI Taxonomy" id="1774969"/>
    <lineage>
        <taxon>Bacteria</taxon>
        <taxon>Pseudomonadati</taxon>
        <taxon>Pseudomonadota</taxon>
        <taxon>Alphaproteobacteria</taxon>
        <taxon>Hyphomicrobiales</taxon>
        <taxon>Hyphomicrobiaceae</taxon>
        <taxon>Methyloceanibacter</taxon>
    </lineage>
</organism>
<reference evidence="2 3" key="1">
    <citation type="journal article" date="2016" name="Environ. Microbiol.">
        <title>New Methyloceanibacter diversity from North Sea sediments includes methanotroph containing solely the soluble methane monooxygenase.</title>
        <authorList>
            <person name="Vekeman B."/>
            <person name="Kerckhof F.M."/>
            <person name="Cremers G."/>
            <person name="de Vos P."/>
            <person name="Vandamme P."/>
            <person name="Boon N."/>
            <person name="Op den Camp H.J."/>
            <person name="Heylen K."/>
        </authorList>
    </citation>
    <scope>NUCLEOTIDE SEQUENCE [LARGE SCALE GENOMIC DNA]</scope>
    <source>
        <strain evidence="2 3">R-67175</strain>
    </source>
</reference>
<proteinExistence type="predicted"/>
<dbReference type="Proteomes" id="UP000094472">
    <property type="component" value="Unassembled WGS sequence"/>
</dbReference>
<feature type="compositionally biased region" description="Basic and acidic residues" evidence="1">
    <location>
        <begin position="163"/>
        <end position="178"/>
    </location>
</feature>
<evidence type="ECO:0000256" key="1">
    <source>
        <dbReference type="SAM" id="MobiDB-lite"/>
    </source>
</evidence>
<keyword evidence="3" id="KW-1185">Reference proteome</keyword>
<gene>
    <name evidence="2" type="ORF">AUC69_06595</name>
</gene>